<dbReference type="GO" id="GO:0016757">
    <property type="term" value="F:glycosyltransferase activity"/>
    <property type="evidence" value="ECO:0007669"/>
    <property type="project" value="InterPro"/>
</dbReference>
<feature type="non-terminal residue" evidence="2">
    <location>
        <position position="1"/>
    </location>
</feature>
<dbReference type="CDD" id="cd03801">
    <property type="entry name" value="GT4_PimA-like"/>
    <property type="match status" value="1"/>
</dbReference>
<proteinExistence type="predicted"/>
<dbReference type="Pfam" id="PF00534">
    <property type="entry name" value="Glycos_transf_1"/>
    <property type="match status" value="1"/>
</dbReference>
<evidence type="ECO:0000313" key="2">
    <source>
        <dbReference type="EMBL" id="GAF81493.1"/>
    </source>
</evidence>
<accession>X0SKA2</accession>
<dbReference type="SUPFAM" id="SSF53756">
    <property type="entry name" value="UDP-Glycosyltransferase/glycogen phosphorylase"/>
    <property type="match status" value="1"/>
</dbReference>
<protein>
    <recommendedName>
        <fullName evidence="1">Glycosyl transferase family 1 domain-containing protein</fullName>
    </recommendedName>
</protein>
<dbReference type="PANTHER" id="PTHR12526">
    <property type="entry name" value="GLYCOSYLTRANSFERASE"/>
    <property type="match status" value="1"/>
</dbReference>
<sequence length="300" mass="33721">LPLLVATSNWVKSTYMRDGVKGDNIDVCGIGYDPAVFYPREKNNSAVMKLREMLGVEEDEKMILTAGGDVTSKGAQEMLKALAKVDKKFPKWKYVCKIMESFSAKDHGREERKLAKDLGLKRTKIKYLSEDFDPALMAALLNACDIYAAPSRLEGFGMIQVEAMACGKPIISINVGGPKDTVVHEKTGFLVDVAHEVKLNSEWAQPHMGFDKKMVVEFPIPKTFAYRADIDQLADCTLKLLKDDSLRETMGKTAAKHALENYDYKVIARKMRDMIMKRVYKEEKQIAQEVRVGSGVKEKN</sequence>
<dbReference type="EMBL" id="BARS01005975">
    <property type="protein sequence ID" value="GAF81493.1"/>
    <property type="molecule type" value="Genomic_DNA"/>
</dbReference>
<feature type="domain" description="Glycosyl transferase family 1" evidence="1">
    <location>
        <begin position="51"/>
        <end position="194"/>
    </location>
</feature>
<dbReference type="InterPro" id="IPR001296">
    <property type="entry name" value="Glyco_trans_1"/>
</dbReference>
<gene>
    <name evidence="2" type="ORF">S01H1_11707</name>
</gene>
<reference evidence="2" key="1">
    <citation type="journal article" date="2014" name="Front. Microbiol.">
        <title>High frequency of phylogenetically diverse reductive dehalogenase-homologous genes in deep subseafloor sedimentary metagenomes.</title>
        <authorList>
            <person name="Kawai M."/>
            <person name="Futagami T."/>
            <person name="Toyoda A."/>
            <person name="Takaki Y."/>
            <person name="Nishi S."/>
            <person name="Hori S."/>
            <person name="Arai W."/>
            <person name="Tsubouchi T."/>
            <person name="Morono Y."/>
            <person name="Uchiyama I."/>
            <person name="Ito T."/>
            <person name="Fujiyama A."/>
            <person name="Inagaki F."/>
            <person name="Takami H."/>
        </authorList>
    </citation>
    <scope>NUCLEOTIDE SEQUENCE</scope>
    <source>
        <strain evidence="2">Expedition CK06-06</strain>
    </source>
</reference>
<comment type="caution">
    <text evidence="2">The sequence shown here is derived from an EMBL/GenBank/DDBJ whole genome shotgun (WGS) entry which is preliminary data.</text>
</comment>
<evidence type="ECO:0000259" key="1">
    <source>
        <dbReference type="Pfam" id="PF00534"/>
    </source>
</evidence>
<organism evidence="2">
    <name type="scientific">marine sediment metagenome</name>
    <dbReference type="NCBI Taxonomy" id="412755"/>
    <lineage>
        <taxon>unclassified sequences</taxon>
        <taxon>metagenomes</taxon>
        <taxon>ecological metagenomes</taxon>
    </lineage>
</organism>
<dbReference type="Gene3D" id="3.40.50.2000">
    <property type="entry name" value="Glycogen Phosphorylase B"/>
    <property type="match status" value="1"/>
</dbReference>
<name>X0SKA2_9ZZZZ</name>
<dbReference type="AlphaFoldDB" id="X0SKA2"/>